<sequence>TPSLLAPSHSFAFHSLQLLILSDPSLLLSIDLGTLPFHSISPTFPSTRFHQPPLQLDPTHLPFHSISPTSYPLDLADLPFNSVWLPSPSTQSRRPPLQLGPASLPFDLIS</sequence>
<evidence type="ECO:0000313" key="2">
    <source>
        <dbReference type="EMBL" id="KNE97247.1"/>
    </source>
</evidence>
<dbReference type="Proteomes" id="UP000054564">
    <property type="component" value="Unassembled WGS sequence"/>
</dbReference>
<accession>A0A0L0VD64</accession>
<dbReference type="EMBL" id="AJIL01000071">
    <property type="protein sequence ID" value="KNE97247.1"/>
    <property type="molecule type" value="Genomic_DNA"/>
</dbReference>
<keyword evidence="3" id="KW-1185">Reference proteome</keyword>
<name>A0A0L0VD64_9BASI</name>
<comment type="caution">
    <text evidence="2">The sequence shown here is derived from an EMBL/GenBank/DDBJ whole genome shotgun (WGS) entry which is preliminary data.</text>
</comment>
<dbReference type="AlphaFoldDB" id="A0A0L0VD64"/>
<protein>
    <submittedName>
        <fullName evidence="2">Uncharacterized protein</fullName>
    </submittedName>
</protein>
<proteinExistence type="predicted"/>
<feature type="region of interest" description="Disordered" evidence="1">
    <location>
        <begin position="87"/>
        <end position="110"/>
    </location>
</feature>
<gene>
    <name evidence="2" type="ORF">PSTG_09510</name>
</gene>
<reference evidence="3" key="1">
    <citation type="submission" date="2014-03" db="EMBL/GenBank/DDBJ databases">
        <title>The Genome Sequence of Puccinia striiformis f. sp. tritici PST-78.</title>
        <authorList>
            <consortium name="The Broad Institute Genome Sequencing Platform"/>
            <person name="Cuomo C."/>
            <person name="Hulbert S."/>
            <person name="Chen X."/>
            <person name="Walker B."/>
            <person name="Young S.K."/>
            <person name="Zeng Q."/>
            <person name="Gargeya S."/>
            <person name="Fitzgerald M."/>
            <person name="Haas B."/>
            <person name="Abouelleil A."/>
            <person name="Alvarado L."/>
            <person name="Arachchi H.M."/>
            <person name="Berlin A.M."/>
            <person name="Chapman S.B."/>
            <person name="Goldberg J."/>
            <person name="Griggs A."/>
            <person name="Gujja S."/>
            <person name="Hansen M."/>
            <person name="Howarth C."/>
            <person name="Imamovic A."/>
            <person name="Larimer J."/>
            <person name="McCowan C."/>
            <person name="Montmayeur A."/>
            <person name="Murphy C."/>
            <person name="Neiman D."/>
            <person name="Pearson M."/>
            <person name="Priest M."/>
            <person name="Roberts A."/>
            <person name="Saif S."/>
            <person name="Shea T."/>
            <person name="Sisk P."/>
            <person name="Sykes S."/>
            <person name="Wortman J."/>
            <person name="Nusbaum C."/>
            <person name="Birren B."/>
        </authorList>
    </citation>
    <scope>NUCLEOTIDE SEQUENCE [LARGE SCALE GENOMIC DNA]</scope>
    <source>
        <strain evidence="3">race PST-78</strain>
    </source>
</reference>
<organism evidence="2 3">
    <name type="scientific">Puccinia striiformis f. sp. tritici PST-78</name>
    <dbReference type="NCBI Taxonomy" id="1165861"/>
    <lineage>
        <taxon>Eukaryota</taxon>
        <taxon>Fungi</taxon>
        <taxon>Dikarya</taxon>
        <taxon>Basidiomycota</taxon>
        <taxon>Pucciniomycotina</taxon>
        <taxon>Pucciniomycetes</taxon>
        <taxon>Pucciniales</taxon>
        <taxon>Pucciniaceae</taxon>
        <taxon>Puccinia</taxon>
    </lineage>
</organism>
<evidence type="ECO:0000256" key="1">
    <source>
        <dbReference type="SAM" id="MobiDB-lite"/>
    </source>
</evidence>
<evidence type="ECO:0000313" key="3">
    <source>
        <dbReference type="Proteomes" id="UP000054564"/>
    </source>
</evidence>
<feature type="non-terminal residue" evidence="2">
    <location>
        <position position="1"/>
    </location>
</feature>